<sequence length="108" mass="11920">MPAKASAETPNPHLIHSQKKPRSSRDLIGAEEGTFEELLREGDQTVVVPAESSVPNLTHRKLAENDLFIGIAAMATNRPCPDPIALRESSHTTPFPEEGLRHDARRFD</sequence>
<dbReference type="EMBL" id="QFAW01000042">
    <property type="protein sequence ID" value="PWE40646.1"/>
    <property type="molecule type" value="Genomic_DNA"/>
</dbReference>
<gene>
    <name evidence="2" type="ORF">C9I49_23275</name>
</gene>
<name>A0A2U2D2J9_9PSED</name>
<dbReference type="OrthoDB" id="6902809at2"/>
<evidence type="ECO:0000313" key="3">
    <source>
        <dbReference type="Proteomes" id="UP000245056"/>
    </source>
</evidence>
<evidence type="ECO:0000313" key="2">
    <source>
        <dbReference type="EMBL" id="PWE40646.1"/>
    </source>
</evidence>
<feature type="region of interest" description="Disordered" evidence="1">
    <location>
        <begin position="1"/>
        <end position="26"/>
    </location>
</feature>
<organism evidence="2 3">
    <name type="scientific">Pseudomonas prosekii</name>
    <dbReference type="NCBI Taxonomy" id="1148509"/>
    <lineage>
        <taxon>Bacteria</taxon>
        <taxon>Pseudomonadati</taxon>
        <taxon>Pseudomonadota</taxon>
        <taxon>Gammaproteobacteria</taxon>
        <taxon>Pseudomonadales</taxon>
        <taxon>Pseudomonadaceae</taxon>
        <taxon>Pseudomonas</taxon>
    </lineage>
</organism>
<feature type="region of interest" description="Disordered" evidence="1">
    <location>
        <begin position="82"/>
        <end position="108"/>
    </location>
</feature>
<comment type="caution">
    <text evidence="2">The sequence shown here is derived from an EMBL/GenBank/DDBJ whole genome shotgun (WGS) entry which is preliminary data.</text>
</comment>
<accession>A0A2U2D2J9</accession>
<dbReference type="AlphaFoldDB" id="A0A2U2D2J9"/>
<proteinExistence type="predicted"/>
<reference evidence="2 3" key="1">
    <citation type="submission" date="2018-05" db="EMBL/GenBank/DDBJ databases">
        <title>Genome sequences of two Antarctic strains of Pseudomonas prosekii: insights into adaptation to extreme conditions.</title>
        <authorList>
            <person name="Snopkova K."/>
            <person name="Dufkova K."/>
            <person name="Cejkova D."/>
            <person name="Sedlacek I."/>
            <person name="Smajs D."/>
        </authorList>
    </citation>
    <scope>NUCLEOTIDE SEQUENCE [LARGE SCALE GENOMIC DNA]</scope>
    <source>
        <strain evidence="2 3">P2673</strain>
    </source>
</reference>
<dbReference type="Proteomes" id="UP000245056">
    <property type="component" value="Unassembled WGS sequence"/>
</dbReference>
<evidence type="ECO:0000256" key="1">
    <source>
        <dbReference type="SAM" id="MobiDB-lite"/>
    </source>
</evidence>
<feature type="compositionally biased region" description="Basic and acidic residues" evidence="1">
    <location>
        <begin position="98"/>
        <end position="108"/>
    </location>
</feature>
<protein>
    <submittedName>
        <fullName evidence="2">Uncharacterized protein</fullName>
    </submittedName>
</protein>